<evidence type="ECO:0000256" key="2">
    <source>
        <dbReference type="RuleBase" id="RU000363"/>
    </source>
</evidence>
<dbReference type="PANTHER" id="PTHR42879:SF2">
    <property type="entry name" value="3-OXOACYL-[ACYL-CARRIER-PROTEIN] REDUCTASE FABG"/>
    <property type="match status" value="1"/>
</dbReference>
<dbReference type="PRINTS" id="PR00081">
    <property type="entry name" value="GDHRDH"/>
</dbReference>
<evidence type="ECO:0000313" key="3">
    <source>
        <dbReference type="EMBL" id="MBW6399358.1"/>
    </source>
</evidence>
<proteinExistence type="inferred from homology"/>
<dbReference type="SUPFAM" id="SSF51735">
    <property type="entry name" value="NAD(P)-binding Rossmann-fold domains"/>
    <property type="match status" value="1"/>
</dbReference>
<accession>A0ABS7AAN3</accession>
<sequence>MKDDTLAGRRALVTGSTGGIGLAIADRLAAMGCEVLIHGLAPAAEGDAVAHGLASRHGAAVTYRRADLADLAEVEALLAATGGGPDILVNNAVTRHLVPIEALTPAAWDEDLAVNLSAPFHAIRLALPGMRARGWGRIVNMSSVYGLFGTAGRVGYVTTKTALIGLSRAVALETVRDRITCNAICPGSTPTPAIEARIAAGMAARGETDREAAIADFLAEKQPTRRFVAPGAVAGMVAFLCGPGGDDITGAALPIDGAWSAS</sequence>
<evidence type="ECO:0000313" key="4">
    <source>
        <dbReference type="Proteomes" id="UP001196565"/>
    </source>
</evidence>
<reference evidence="3 4" key="1">
    <citation type="submission" date="2021-07" db="EMBL/GenBank/DDBJ databases">
        <authorList>
            <person name="So Y."/>
        </authorList>
    </citation>
    <scope>NUCLEOTIDE SEQUENCE [LARGE SCALE GENOMIC DNA]</scope>
    <source>
        <strain evidence="3 4">HJA6</strain>
    </source>
</reference>
<evidence type="ECO:0000256" key="1">
    <source>
        <dbReference type="ARBA" id="ARBA00006484"/>
    </source>
</evidence>
<gene>
    <name evidence="3" type="ORF">KPL78_15980</name>
</gene>
<dbReference type="InterPro" id="IPR050259">
    <property type="entry name" value="SDR"/>
</dbReference>
<dbReference type="InterPro" id="IPR020904">
    <property type="entry name" value="Sc_DH/Rdtase_CS"/>
</dbReference>
<dbReference type="PANTHER" id="PTHR42879">
    <property type="entry name" value="3-OXOACYL-(ACYL-CARRIER-PROTEIN) REDUCTASE"/>
    <property type="match status" value="1"/>
</dbReference>
<dbReference type="PROSITE" id="PS00061">
    <property type="entry name" value="ADH_SHORT"/>
    <property type="match status" value="1"/>
</dbReference>
<comment type="caution">
    <text evidence="3">The sequence shown here is derived from an EMBL/GenBank/DDBJ whole genome shotgun (WGS) entry which is preliminary data.</text>
</comment>
<dbReference type="PRINTS" id="PR00080">
    <property type="entry name" value="SDRFAMILY"/>
</dbReference>
<dbReference type="Gene3D" id="3.40.50.720">
    <property type="entry name" value="NAD(P)-binding Rossmann-like Domain"/>
    <property type="match status" value="1"/>
</dbReference>
<organism evidence="3 4">
    <name type="scientific">Roseomonas alba</name>
    <dbReference type="NCBI Taxonomy" id="2846776"/>
    <lineage>
        <taxon>Bacteria</taxon>
        <taxon>Pseudomonadati</taxon>
        <taxon>Pseudomonadota</taxon>
        <taxon>Alphaproteobacteria</taxon>
        <taxon>Acetobacterales</taxon>
        <taxon>Roseomonadaceae</taxon>
        <taxon>Roseomonas</taxon>
    </lineage>
</organism>
<dbReference type="Pfam" id="PF00106">
    <property type="entry name" value="adh_short"/>
    <property type="match status" value="1"/>
</dbReference>
<dbReference type="RefSeq" id="WP_219763965.1">
    <property type="nucleotide sequence ID" value="NZ_JAHYBZ010000005.1"/>
</dbReference>
<keyword evidence="4" id="KW-1185">Reference proteome</keyword>
<protein>
    <submittedName>
        <fullName evidence="3">SDR family NAD(P)-dependent oxidoreductase</fullName>
    </submittedName>
</protein>
<comment type="similarity">
    <text evidence="1 2">Belongs to the short-chain dehydrogenases/reductases (SDR) family.</text>
</comment>
<dbReference type="InterPro" id="IPR002347">
    <property type="entry name" value="SDR_fam"/>
</dbReference>
<dbReference type="InterPro" id="IPR036291">
    <property type="entry name" value="NAD(P)-bd_dom_sf"/>
</dbReference>
<dbReference type="EMBL" id="JAHYBZ010000005">
    <property type="protein sequence ID" value="MBW6399358.1"/>
    <property type="molecule type" value="Genomic_DNA"/>
</dbReference>
<name>A0ABS7AAN3_9PROT</name>
<dbReference type="Proteomes" id="UP001196565">
    <property type="component" value="Unassembled WGS sequence"/>
</dbReference>